<evidence type="ECO:0000313" key="3">
    <source>
        <dbReference type="Proteomes" id="UP000635477"/>
    </source>
</evidence>
<feature type="compositionally biased region" description="Basic residues" evidence="1">
    <location>
        <begin position="730"/>
        <end position="739"/>
    </location>
</feature>
<evidence type="ECO:0000313" key="2">
    <source>
        <dbReference type="EMBL" id="KAF4977758.1"/>
    </source>
</evidence>
<feature type="compositionally biased region" description="Basic and acidic residues" evidence="1">
    <location>
        <begin position="388"/>
        <end position="398"/>
    </location>
</feature>
<feature type="region of interest" description="Disordered" evidence="1">
    <location>
        <begin position="1"/>
        <end position="405"/>
    </location>
</feature>
<feature type="compositionally biased region" description="Basic and acidic residues" evidence="1">
    <location>
        <begin position="28"/>
        <end position="44"/>
    </location>
</feature>
<organism evidence="2 3">
    <name type="scientific">Fusarium zealandicum</name>
    <dbReference type="NCBI Taxonomy" id="1053134"/>
    <lineage>
        <taxon>Eukaryota</taxon>
        <taxon>Fungi</taxon>
        <taxon>Dikarya</taxon>
        <taxon>Ascomycota</taxon>
        <taxon>Pezizomycotina</taxon>
        <taxon>Sordariomycetes</taxon>
        <taxon>Hypocreomycetidae</taxon>
        <taxon>Hypocreales</taxon>
        <taxon>Nectriaceae</taxon>
        <taxon>Fusarium</taxon>
        <taxon>Fusarium staphyleae species complex</taxon>
    </lineage>
</organism>
<gene>
    <name evidence="2" type="ORF">FZEAL_5777</name>
</gene>
<dbReference type="AlphaFoldDB" id="A0A8H4UJ32"/>
<proteinExistence type="predicted"/>
<dbReference type="OrthoDB" id="5244639at2759"/>
<feature type="region of interest" description="Disordered" evidence="1">
    <location>
        <begin position="571"/>
        <end position="648"/>
    </location>
</feature>
<accession>A0A8H4UJ32</accession>
<comment type="caution">
    <text evidence="2">The sequence shown here is derived from an EMBL/GenBank/DDBJ whole genome shotgun (WGS) entry which is preliminary data.</text>
</comment>
<sequence length="782" mass="82608">MDANNTNEFARRRPLSWLNAPSPPSSDAPRDRRRPNNDLLRDPSSDILIDFNSQEGIYEAAKKKKGKTPQAPPSQPQPPAPPADDGQKDGNAGGDGGANNDDAAGDGAGDGKKNASGDTGWDDLMTASSKKKGVGSGLPTIPTNDFGTDSFDEIKLGDDKLDLGLRPPETKNSFGSWGTKWMPSGASWDWSGGSGGNDVTAAPAETKPGDNPWDSSKGADKSNTAFGSLEEAEGRPGKEDDWGFGAKKEKKQSSLWGAGPEEESKGGDLWGWGSSKKGKGDLLEEISMDSEPAAGANKKDIWDTWGISKKDRAKKKGIMEEAGTLVSDPAPEPPPADESWGGWSSKKDKTKKQNSLWGEQNQILEPAPDPPSFEDKEGDDFWSTFGTGKEKPAEEKPPAEGWASWALGKKETAKSGDDGWDLWGTGKKKKKAGDLIQLGDEIPPPAPDPVEAVGSGDFLDSWGFGSKIKKAIDPFSFQKSVAEEPKDEFWGSLGKKKPDPNDFLVEATGKIAQYDGVEGEGQLGDPEDAERAAKEAEGAQEDAEIAALLDKKAKKGGRLLKSDRERLAILEGNAATRAEARAAREAGEQGAKEAEEAAIAEATAGAAAQEAAEAEAAALREADEAEAARDDEEIATLTSKKKKRGKLLRKEQERLTLLEGNVARRAETRATLEAEAALAAEAAAADEVAAQEAVEAEATAQAAAEAEAAAAAAAAAAEIVKEEEEIKTLTSKKAKKGKLAKKDQDRLNVLNENTAKRAEEQAAKEADNTTDDTAAAEAAAAE</sequence>
<feature type="compositionally biased region" description="Low complexity" evidence="1">
    <location>
        <begin position="597"/>
        <end position="617"/>
    </location>
</feature>
<feature type="compositionally biased region" description="Basic and acidic residues" evidence="1">
    <location>
        <begin position="754"/>
        <end position="767"/>
    </location>
</feature>
<feature type="compositionally biased region" description="Low complexity" evidence="1">
    <location>
        <begin position="771"/>
        <end position="782"/>
    </location>
</feature>
<feature type="compositionally biased region" description="Pro residues" evidence="1">
    <location>
        <begin position="70"/>
        <end position="82"/>
    </location>
</feature>
<dbReference type="EMBL" id="JABEYC010000419">
    <property type="protein sequence ID" value="KAF4977758.1"/>
    <property type="molecule type" value="Genomic_DNA"/>
</dbReference>
<feature type="compositionally biased region" description="Basic and acidic residues" evidence="1">
    <location>
        <begin position="152"/>
        <end position="163"/>
    </location>
</feature>
<feature type="region of interest" description="Disordered" evidence="1">
    <location>
        <begin position="516"/>
        <end position="540"/>
    </location>
</feature>
<feature type="region of interest" description="Disordered" evidence="1">
    <location>
        <begin position="724"/>
        <end position="782"/>
    </location>
</feature>
<reference evidence="2" key="2">
    <citation type="submission" date="2020-05" db="EMBL/GenBank/DDBJ databases">
        <authorList>
            <person name="Kim H.-S."/>
            <person name="Proctor R.H."/>
            <person name="Brown D.W."/>
        </authorList>
    </citation>
    <scope>NUCLEOTIDE SEQUENCE</scope>
    <source>
        <strain evidence="2">NRRL 22465</strain>
    </source>
</reference>
<protein>
    <submittedName>
        <fullName evidence="2">Uncharacterized protein</fullName>
    </submittedName>
</protein>
<feature type="non-terminal residue" evidence="2">
    <location>
        <position position="782"/>
    </location>
</feature>
<evidence type="ECO:0000256" key="1">
    <source>
        <dbReference type="SAM" id="MobiDB-lite"/>
    </source>
</evidence>
<feature type="compositionally biased region" description="Polar residues" evidence="1">
    <location>
        <begin position="353"/>
        <end position="363"/>
    </location>
</feature>
<feature type="compositionally biased region" description="Basic and acidic residues" evidence="1">
    <location>
        <begin position="232"/>
        <end position="241"/>
    </location>
</feature>
<keyword evidence="3" id="KW-1185">Reference proteome</keyword>
<feature type="compositionally biased region" description="Basic and acidic residues" evidence="1">
    <location>
        <begin position="618"/>
        <end position="628"/>
    </location>
</feature>
<reference evidence="2" key="1">
    <citation type="journal article" date="2020" name="BMC Genomics">
        <title>Correction to: Identification and distribution of gene clusters required for synthesis of sphingolipid metabolism inhibitors in diverse species of the filamentous fungus Fusarium.</title>
        <authorList>
            <person name="Kim H.S."/>
            <person name="Lohmar J.M."/>
            <person name="Busman M."/>
            <person name="Brown D.W."/>
            <person name="Naumann T.A."/>
            <person name="Divon H.H."/>
            <person name="Lysoe E."/>
            <person name="Uhlig S."/>
            <person name="Proctor R.H."/>
        </authorList>
    </citation>
    <scope>NUCLEOTIDE SEQUENCE</scope>
    <source>
        <strain evidence="2">NRRL 22465</strain>
    </source>
</reference>
<dbReference type="Proteomes" id="UP000635477">
    <property type="component" value="Unassembled WGS sequence"/>
</dbReference>
<feature type="compositionally biased region" description="Basic and acidic residues" evidence="1">
    <location>
        <begin position="578"/>
        <end position="595"/>
    </location>
</feature>
<name>A0A8H4UJ32_9HYPO</name>